<protein>
    <submittedName>
        <fullName evidence="1">Uncharacterized protein</fullName>
    </submittedName>
</protein>
<evidence type="ECO:0000313" key="2">
    <source>
        <dbReference type="Proteomes" id="UP000054190"/>
    </source>
</evidence>
<dbReference type="AlphaFoldDB" id="A0A093F0S3"/>
<evidence type="ECO:0000313" key="1">
    <source>
        <dbReference type="EMBL" id="KFV50085.1"/>
    </source>
</evidence>
<name>A0A093F0S3_TYTAL</name>
<reference evidence="1 2" key="1">
    <citation type="submission" date="2014-04" db="EMBL/GenBank/DDBJ databases">
        <title>Genome evolution of avian class.</title>
        <authorList>
            <person name="Zhang G."/>
            <person name="Li C."/>
        </authorList>
    </citation>
    <scope>NUCLEOTIDE SEQUENCE [LARGE SCALE GENOMIC DNA]</scope>
    <source>
        <strain evidence="1">BGI_N341</strain>
    </source>
</reference>
<organism evidence="1 2">
    <name type="scientific">Tyto alba</name>
    <name type="common">Barn owl</name>
    <dbReference type="NCBI Taxonomy" id="56313"/>
    <lineage>
        <taxon>Eukaryota</taxon>
        <taxon>Metazoa</taxon>
        <taxon>Chordata</taxon>
        <taxon>Craniata</taxon>
        <taxon>Vertebrata</taxon>
        <taxon>Euteleostomi</taxon>
        <taxon>Archelosauria</taxon>
        <taxon>Archosauria</taxon>
        <taxon>Dinosauria</taxon>
        <taxon>Saurischia</taxon>
        <taxon>Theropoda</taxon>
        <taxon>Coelurosauria</taxon>
        <taxon>Aves</taxon>
        <taxon>Neognathae</taxon>
        <taxon>Neoaves</taxon>
        <taxon>Telluraves</taxon>
        <taxon>Strigiformes</taxon>
        <taxon>Tytonidae</taxon>
        <taxon>Tyto</taxon>
    </lineage>
</organism>
<feature type="non-terminal residue" evidence="1">
    <location>
        <position position="161"/>
    </location>
</feature>
<gene>
    <name evidence="1" type="ORF">N341_11382</name>
</gene>
<dbReference type="EMBL" id="KK384169">
    <property type="protein sequence ID" value="KFV50085.1"/>
    <property type="molecule type" value="Genomic_DNA"/>
</dbReference>
<accession>A0A093F0S3</accession>
<sequence length="161" mass="17916">NTLLQQLTGRLVKRERTSNQEDKVSNSSVSQQFINRQPPASFEEWILPSANKRLKPTPSLKSVIWATDLQVTRGHTERNPVSESEENSENNLCFQKETLNPGDTARIPATPVSAGVTRALFLNDTVLETRSPSEGRNLFSSARYSGGVSEHATGWSPELFF</sequence>
<dbReference type="Proteomes" id="UP000054190">
    <property type="component" value="Unassembled WGS sequence"/>
</dbReference>
<feature type="non-terminal residue" evidence="1">
    <location>
        <position position="1"/>
    </location>
</feature>
<proteinExistence type="predicted"/>
<keyword evidence="2" id="KW-1185">Reference proteome</keyword>